<feature type="signal peptide" evidence="3">
    <location>
        <begin position="1"/>
        <end position="19"/>
    </location>
</feature>
<keyword evidence="3" id="KW-0732">Signal</keyword>
<dbReference type="GO" id="GO:0006355">
    <property type="term" value="P:regulation of DNA-templated transcription"/>
    <property type="evidence" value="ECO:0007669"/>
    <property type="project" value="InterPro"/>
</dbReference>
<keyword evidence="5" id="KW-1185">Reference proteome</keyword>
<dbReference type="InterPro" id="IPR011990">
    <property type="entry name" value="TPR-like_helical_dom_sf"/>
</dbReference>
<feature type="chain" id="PRO_5032975399" evidence="3">
    <location>
        <begin position="20"/>
        <end position="613"/>
    </location>
</feature>
<keyword evidence="2" id="KW-0472">Membrane</keyword>
<dbReference type="Gene3D" id="1.10.10.10">
    <property type="entry name" value="Winged helix-like DNA-binding domain superfamily/Winged helix DNA-binding domain"/>
    <property type="match status" value="1"/>
</dbReference>
<feature type="coiled-coil region" evidence="1">
    <location>
        <begin position="384"/>
        <end position="411"/>
    </location>
</feature>
<dbReference type="InterPro" id="IPR036388">
    <property type="entry name" value="WH-like_DNA-bd_sf"/>
</dbReference>
<dbReference type="GO" id="GO:0003677">
    <property type="term" value="F:DNA binding"/>
    <property type="evidence" value="ECO:0007669"/>
    <property type="project" value="UniProtKB-KW"/>
</dbReference>
<dbReference type="Gene3D" id="1.25.40.10">
    <property type="entry name" value="Tetratricopeptide repeat domain"/>
    <property type="match status" value="2"/>
</dbReference>
<keyword evidence="1" id="KW-0175">Coiled coil</keyword>
<keyword evidence="2" id="KW-1133">Transmembrane helix</keyword>
<proteinExistence type="predicted"/>
<reference evidence="4 5" key="1">
    <citation type="submission" date="2020-08" db="EMBL/GenBank/DDBJ databases">
        <title>Functional genomics of gut bacteria from endangered species of beetles.</title>
        <authorList>
            <person name="Carlos-Shanley C."/>
        </authorList>
    </citation>
    <scope>NUCLEOTIDE SEQUENCE [LARGE SCALE GENOMIC DNA]</scope>
    <source>
        <strain evidence="4 5">S00136</strain>
    </source>
</reference>
<evidence type="ECO:0000256" key="3">
    <source>
        <dbReference type="SAM" id="SignalP"/>
    </source>
</evidence>
<dbReference type="InterPro" id="IPR019734">
    <property type="entry name" value="TPR_rpt"/>
</dbReference>
<gene>
    <name evidence="4" type="ORF">HNP36_000719</name>
</gene>
<organism evidence="4 5">
    <name type="scientific">Chryseobacterium shigense</name>
    <dbReference type="NCBI Taxonomy" id="297244"/>
    <lineage>
        <taxon>Bacteria</taxon>
        <taxon>Pseudomonadati</taxon>
        <taxon>Bacteroidota</taxon>
        <taxon>Flavobacteriia</taxon>
        <taxon>Flavobacteriales</taxon>
        <taxon>Weeksellaceae</taxon>
        <taxon>Chryseobacterium group</taxon>
        <taxon>Chryseobacterium</taxon>
    </lineage>
</organism>
<evidence type="ECO:0000313" key="4">
    <source>
        <dbReference type="EMBL" id="MBB6369666.1"/>
    </source>
</evidence>
<name>A0A841MXK1_9FLAO</name>
<sequence length="613" mass="71231">MKKFPQLLFFILFSVSIQAQQNFADSLQHILNTHPATEQAITVQQQLADWYRAAERYPEAIQMAELSLRNSKKISADNLGTVKAYWILSNIYTNTEKFDQAKEYIDKASISAKKQDNPLALAYANYAAAMLRSTLFDNEATLKYLNLALTNIPDPEKEPLLTARIYYFLYGIYTEWNDEHKSMEYIHKALTYAQKSSNKNMLANVYSAISVVYTFRYEKTKQKKYLDSIMQPLDKAIELFHRYPGQVMNNTYSHCLNNKASYYLKYYNADDPVIKQKMRDNIKEALRATPSGNDVVISNSYGMLSELSMRENNLPAAEKYLTIAYDQIAQRKKPYYHTLINVLTSLVKLSTKKGDYEKALTYQQKITEYNSLLFDEQSAAVTKRLEAQFELSKKEREIESLQEKASGQKKQKYLLIALITIGGLGAVFMFRSYHFNLRYSLAREKQLTAEKNEAAIQIKYEKEEQARLKAEQELLALQQQKLQNEVMANQLHLQHKNDVLQQLKEKLSNQEPVNIQQIIREETLNDNDFEKAKFHIQEMHPDFFGNLNKHAKQKLTTLDLKYCAYLYLGMDTKTIAGLLNVEPKSVRMTKYRLKQKFDLDAEKDLVNYIKEIG</sequence>
<dbReference type="SUPFAM" id="SSF48452">
    <property type="entry name" value="TPR-like"/>
    <property type="match status" value="1"/>
</dbReference>
<protein>
    <submittedName>
        <fullName evidence="4">DNA-binding CsgD family transcriptional regulator</fullName>
    </submittedName>
</protein>
<dbReference type="Pfam" id="PF13181">
    <property type="entry name" value="TPR_8"/>
    <property type="match status" value="1"/>
</dbReference>
<dbReference type="RefSeq" id="WP_184160334.1">
    <property type="nucleotide sequence ID" value="NZ_JACHLC010000001.1"/>
</dbReference>
<dbReference type="AlphaFoldDB" id="A0A841MXK1"/>
<dbReference type="EMBL" id="JACHLC010000001">
    <property type="protein sequence ID" value="MBB6369666.1"/>
    <property type="molecule type" value="Genomic_DNA"/>
</dbReference>
<accession>A0A841MXK1</accession>
<dbReference type="SUPFAM" id="SSF81901">
    <property type="entry name" value="HCP-like"/>
    <property type="match status" value="1"/>
</dbReference>
<dbReference type="SUPFAM" id="SSF46894">
    <property type="entry name" value="C-terminal effector domain of the bipartite response regulators"/>
    <property type="match status" value="1"/>
</dbReference>
<evidence type="ECO:0000313" key="5">
    <source>
        <dbReference type="Proteomes" id="UP000589738"/>
    </source>
</evidence>
<evidence type="ECO:0000256" key="2">
    <source>
        <dbReference type="SAM" id="Phobius"/>
    </source>
</evidence>
<keyword evidence="4" id="KW-0238">DNA-binding</keyword>
<comment type="caution">
    <text evidence="4">The sequence shown here is derived from an EMBL/GenBank/DDBJ whole genome shotgun (WGS) entry which is preliminary data.</text>
</comment>
<feature type="transmembrane region" description="Helical" evidence="2">
    <location>
        <begin position="413"/>
        <end position="433"/>
    </location>
</feature>
<evidence type="ECO:0000256" key="1">
    <source>
        <dbReference type="SAM" id="Coils"/>
    </source>
</evidence>
<dbReference type="InterPro" id="IPR016032">
    <property type="entry name" value="Sig_transdc_resp-reg_C-effctor"/>
</dbReference>
<keyword evidence="2" id="KW-0812">Transmembrane</keyword>
<dbReference type="Proteomes" id="UP000589738">
    <property type="component" value="Unassembled WGS sequence"/>
</dbReference>